<dbReference type="EMBL" id="FPIZ01000001">
    <property type="protein sequence ID" value="SFW15428.1"/>
    <property type="molecule type" value="Genomic_DNA"/>
</dbReference>
<dbReference type="AlphaFoldDB" id="A0A1K1LX27"/>
<dbReference type="EMBL" id="CP140154">
    <property type="protein sequence ID" value="WQG89603.1"/>
    <property type="molecule type" value="Genomic_DNA"/>
</dbReference>
<dbReference type="Proteomes" id="UP000183788">
    <property type="component" value="Unassembled WGS sequence"/>
</dbReference>
<evidence type="ECO:0000313" key="4">
    <source>
        <dbReference type="Proteomes" id="UP001326715"/>
    </source>
</evidence>
<evidence type="ECO:0000313" key="2">
    <source>
        <dbReference type="EMBL" id="WQG89603.1"/>
    </source>
</evidence>
<gene>
    <name evidence="1" type="ORF">SAMN05661012_00292</name>
    <name evidence="2" type="ORF">SR876_32230</name>
</gene>
<dbReference type="RefSeq" id="WP_072356828.1">
    <property type="nucleotide sequence ID" value="NZ_CP139972.1"/>
</dbReference>
<dbReference type="Proteomes" id="UP001326715">
    <property type="component" value="Chromosome"/>
</dbReference>
<keyword evidence="4" id="KW-1185">Reference proteome</keyword>
<evidence type="ECO:0000313" key="1">
    <source>
        <dbReference type="EMBL" id="SFW15428.1"/>
    </source>
</evidence>
<reference evidence="1 3" key="1">
    <citation type="submission" date="2016-11" db="EMBL/GenBank/DDBJ databases">
        <authorList>
            <person name="Jaros S."/>
            <person name="Januszkiewicz K."/>
            <person name="Wedrychowicz H."/>
        </authorList>
    </citation>
    <scope>NUCLEOTIDE SEQUENCE [LARGE SCALE GENOMIC DNA]</scope>
    <source>
        <strain evidence="1 3">DSM 784</strain>
    </source>
</reference>
<proteinExistence type="predicted"/>
<evidence type="ECO:0000313" key="3">
    <source>
        <dbReference type="Proteomes" id="UP000183788"/>
    </source>
</evidence>
<dbReference type="OrthoDB" id="2596096at2"/>
<reference evidence="2 4" key="2">
    <citation type="submission" date="2023-11" db="EMBL/GenBank/DDBJ databases">
        <title>MicrobeMod: A computational toolkit for identifying prokaryotic methylation and restriction-modification with nanopore sequencing.</title>
        <authorList>
            <person name="Crits-Christoph A."/>
            <person name="Kang S.C."/>
            <person name="Lee H."/>
            <person name="Ostrov N."/>
        </authorList>
    </citation>
    <scope>NUCLEOTIDE SEQUENCE [LARGE SCALE GENOMIC DNA]</scope>
    <source>
        <strain evidence="2 4">ATCC 23090</strain>
    </source>
</reference>
<accession>A0A1K1LX27</accession>
<sequence length="197" mass="21529">MIKELLEAKETDSFDELCVRLGNFLGIGKAVPPKVLLRAIDDPPFADNLIVCRNTPGFLQSLFDDPKTAQYDGDAGKKKEDGKSNTELIAKAATAFLKWGKAGFSTVDEATLERRENACLACPNLSEPKNKLQKLVAVKLDKERVGRRTGDKTCKICGCNVARKIKLPGESCPDSHPAIEGMTRWNEPQRVAAAVAE</sequence>
<name>A0A1K1LX27_9BACT</name>
<protein>
    <submittedName>
        <fullName evidence="1">Uncharacterized protein</fullName>
    </submittedName>
</protein>
<organism evidence="1 3">
    <name type="scientific">Chitinophaga sancti</name>
    <dbReference type="NCBI Taxonomy" id="1004"/>
    <lineage>
        <taxon>Bacteria</taxon>
        <taxon>Pseudomonadati</taxon>
        <taxon>Bacteroidota</taxon>
        <taxon>Chitinophagia</taxon>
        <taxon>Chitinophagales</taxon>
        <taxon>Chitinophagaceae</taxon>
        <taxon>Chitinophaga</taxon>
    </lineage>
</organism>
<dbReference type="STRING" id="1004.SAMN05661012_00292"/>